<feature type="domain" description="TRIP4/RQT4 C2HC5-type zinc finger" evidence="2">
    <location>
        <begin position="254"/>
        <end position="306"/>
    </location>
</feature>
<dbReference type="InterPro" id="IPR009349">
    <property type="entry name" value="TRIP4/RQT4_C2HC5_Znf"/>
</dbReference>
<keyword evidence="4" id="KW-1185">Reference proteome</keyword>
<dbReference type="EMBL" id="LVYI01000003">
    <property type="protein sequence ID" value="OAP61359.1"/>
    <property type="molecule type" value="Genomic_DNA"/>
</dbReference>
<reference evidence="3 4" key="1">
    <citation type="submission" date="2016-04" db="EMBL/GenBank/DDBJ databases">
        <title>Draft genome of Fonsecaea erecta CBS 125763.</title>
        <authorList>
            <person name="Weiss V.A."/>
            <person name="Vicente V.A."/>
            <person name="Raittz R.T."/>
            <person name="Moreno L.F."/>
            <person name="De Souza E.M."/>
            <person name="Pedrosa F.O."/>
            <person name="Steffens M.B."/>
            <person name="Faoro H."/>
            <person name="Tadra-Sfeir M.Z."/>
            <person name="Najafzadeh M.J."/>
            <person name="Felipe M.S."/>
            <person name="Teixeira M."/>
            <person name="Sun J."/>
            <person name="Xi L."/>
            <person name="Gomes R."/>
            <person name="De Azevedo C.M."/>
            <person name="Salgado C.G."/>
            <person name="Da Silva M.B."/>
            <person name="Nascimento M.F."/>
            <person name="Queiroz-Telles F."/>
            <person name="Attili D.S."/>
            <person name="Gorbushina A."/>
        </authorList>
    </citation>
    <scope>NUCLEOTIDE SEQUENCE [LARGE SCALE GENOMIC DNA]</scope>
    <source>
        <strain evidence="3 4">CBS 125763</strain>
    </source>
</reference>
<sequence length="559" mass="59804">MSGDLQSWALPRLGRLLPLDDDSLREVLTYSATLSKDSAAEHLKNLLGDSPQALEFISSFNARRGTIAPSSGGGAAEALGVPKPQKKGLKKVKPPLHAAGPVRRPEGYGDVAGGYTKHYDSDPDFGVAHSRPVSRDGNAPPPKPSMPDALQVPRTTAGGRSPGSSAASRDTSPGRNPQKLPPSASGNLISDFGFANVRSKQSKKPAHASHSQPQSGISTPQRGGNTTTTSSVADLTAAIAALELSTNPTLSTQRRKCPCNASIHPLFTTAPNCLNCGKIICALEGLQPCSFCDSPILTKEQVNAMIKALKEERGIEKMAVHNAGQSLSGRGTPIFGASTPESGSGDEASSAAARARAHRDKLLAFQRENAQRTRVHDEAADYDATLAPGTTQWMTPVQRAAALKKQQKYLRELEEANRPEWEKQRTVMSMSIKNGKLVKTFEREKAPALAHEKEKENRAGAEMEDGGAEDQHLSLGETGRKGAFSNNPLLASGKLIRPVWKAPDGSTTDKGKGRETARKSVWRRVQDDNEDNEQWILDGGLHGYGTETRSMEDHQEGGG</sequence>
<dbReference type="RefSeq" id="XP_018694726.1">
    <property type="nucleotide sequence ID" value="XM_018835076.1"/>
</dbReference>
<feature type="region of interest" description="Disordered" evidence="1">
    <location>
        <begin position="500"/>
        <end position="559"/>
    </location>
</feature>
<feature type="compositionally biased region" description="Polar residues" evidence="1">
    <location>
        <begin position="209"/>
        <end position="229"/>
    </location>
</feature>
<protein>
    <recommendedName>
        <fullName evidence="2">TRIP4/RQT4 C2HC5-type zinc finger domain-containing protein</fullName>
    </recommendedName>
</protein>
<dbReference type="Pfam" id="PF06221">
    <property type="entry name" value="zf-C2HC5"/>
    <property type="match status" value="1"/>
</dbReference>
<dbReference type="GO" id="GO:0005634">
    <property type="term" value="C:nucleus"/>
    <property type="evidence" value="ECO:0007669"/>
    <property type="project" value="InterPro"/>
</dbReference>
<dbReference type="GO" id="GO:0008270">
    <property type="term" value="F:zinc ion binding"/>
    <property type="evidence" value="ECO:0007669"/>
    <property type="project" value="InterPro"/>
</dbReference>
<dbReference type="GO" id="GO:0072344">
    <property type="term" value="P:rescue of stalled ribosome"/>
    <property type="evidence" value="ECO:0007669"/>
    <property type="project" value="InterPro"/>
</dbReference>
<dbReference type="GeneID" id="30007731"/>
<feature type="compositionally biased region" description="Basic and acidic residues" evidence="1">
    <location>
        <begin position="507"/>
        <end position="518"/>
    </location>
</feature>
<dbReference type="InterPro" id="IPR039128">
    <property type="entry name" value="TRIP4-like"/>
</dbReference>
<accession>A0A178ZNG8</accession>
<feature type="region of interest" description="Disordered" evidence="1">
    <location>
        <begin position="68"/>
        <end position="229"/>
    </location>
</feature>
<evidence type="ECO:0000256" key="1">
    <source>
        <dbReference type="SAM" id="MobiDB-lite"/>
    </source>
</evidence>
<dbReference type="OrthoDB" id="338816at2759"/>
<dbReference type="GO" id="GO:0180022">
    <property type="term" value="C:RQC-trigger complex"/>
    <property type="evidence" value="ECO:0007669"/>
    <property type="project" value="InterPro"/>
</dbReference>
<organism evidence="3 4">
    <name type="scientific">Fonsecaea erecta</name>
    <dbReference type="NCBI Taxonomy" id="1367422"/>
    <lineage>
        <taxon>Eukaryota</taxon>
        <taxon>Fungi</taxon>
        <taxon>Dikarya</taxon>
        <taxon>Ascomycota</taxon>
        <taxon>Pezizomycotina</taxon>
        <taxon>Eurotiomycetes</taxon>
        <taxon>Chaetothyriomycetidae</taxon>
        <taxon>Chaetothyriales</taxon>
        <taxon>Herpotrichiellaceae</taxon>
        <taxon>Fonsecaea</taxon>
    </lineage>
</organism>
<evidence type="ECO:0000313" key="4">
    <source>
        <dbReference type="Proteomes" id="UP000078343"/>
    </source>
</evidence>
<feature type="compositionally biased region" description="Low complexity" evidence="1">
    <location>
        <begin position="154"/>
        <end position="169"/>
    </location>
</feature>
<proteinExistence type="predicted"/>
<name>A0A178ZNG8_9EURO</name>
<comment type="caution">
    <text evidence="3">The sequence shown here is derived from an EMBL/GenBank/DDBJ whole genome shotgun (WGS) entry which is preliminary data.</text>
</comment>
<dbReference type="Proteomes" id="UP000078343">
    <property type="component" value="Unassembled WGS sequence"/>
</dbReference>
<feature type="compositionally biased region" description="Basic and acidic residues" evidence="1">
    <location>
        <begin position="549"/>
        <end position="559"/>
    </location>
</feature>
<dbReference type="STRING" id="1367422.A0A178ZNG8"/>
<feature type="region of interest" description="Disordered" evidence="1">
    <location>
        <begin position="448"/>
        <end position="472"/>
    </location>
</feature>
<dbReference type="GO" id="GO:0045893">
    <property type="term" value="P:positive regulation of DNA-templated transcription"/>
    <property type="evidence" value="ECO:0007669"/>
    <property type="project" value="TreeGrafter"/>
</dbReference>
<evidence type="ECO:0000259" key="2">
    <source>
        <dbReference type="Pfam" id="PF06221"/>
    </source>
</evidence>
<gene>
    <name evidence="3" type="ORF">AYL99_03562</name>
</gene>
<feature type="compositionally biased region" description="Basic and acidic residues" evidence="1">
    <location>
        <begin position="448"/>
        <end position="461"/>
    </location>
</feature>
<dbReference type="PANTHER" id="PTHR12963">
    <property type="entry name" value="THYROID RECEPTOR INTERACTING PROTEIN RELATED"/>
    <property type="match status" value="1"/>
</dbReference>
<dbReference type="PANTHER" id="PTHR12963:SF4">
    <property type="entry name" value="ACTIVATING SIGNAL COINTEGRATOR 1"/>
    <property type="match status" value="1"/>
</dbReference>
<dbReference type="AlphaFoldDB" id="A0A178ZNG8"/>
<feature type="compositionally biased region" description="Basic residues" evidence="1">
    <location>
        <begin position="84"/>
        <end position="94"/>
    </location>
</feature>
<evidence type="ECO:0000313" key="3">
    <source>
        <dbReference type="EMBL" id="OAP61359.1"/>
    </source>
</evidence>